<reference evidence="3" key="1">
    <citation type="submission" date="2016-10" db="EMBL/GenBank/DDBJ databases">
        <authorList>
            <person name="Varghese N."/>
            <person name="Submissions S."/>
        </authorList>
    </citation>
    <scope>NUCLEOTIDE SEQUENCE [LARGE SCALE GENOMIC DNA]</scope>
    <source>
        <strain evidence="3">DSM 13490</strain>
    </source>
</reference>
<name>A0A1H3F3E8_9BACT</name>
<sequence>MNKNKCFDWLAVEEINTYGSLNCIFSDGKYLLCYHDKDRYNGFCFVQRKSPYGMVQLVDEDWEVNLTEEKTPDQEGYIVATKRLTKAEHWKDFKPGEFIVFTEGKIWYLNKRDIIV</sequence>
<dbReference type="Proteomes" id="UP000199266">
    <property type="component" value="Unassembled WGS sequence"/>
</dbReference>
<evidence type="ECO:0000313" key="3">
    <source>
        <dbReference type="Proteomes" id="UP000199266"/>
    </source>
</evidence>
<dbReference type="EMBL" id="FNPD01000004">
    <property type="protein sequence ID" value="SDX84714.1"/>
    <property type="molecule type" value="Genomic_DNA"/>
</dbReference>
<keyword evidence="2" id="KW-0808">Transferase</keyword>
<evidence type="ECO:0000313" key="2">
    <source>
        <dbReference type="EMBL" id="SDX84714.1"/>
    </source>
</evidence>
<dbReference type="Gene3D" id="3.60.20.10">
    <property type="entry name" value="Glutamine Phosphoribosylpyrophosphate, subunit 1, domain 1"/>
    <property type="match status" value="1"/>
</dbReference>
<dbReference type="PANTHER" id="PTHR42824">
    <property type="entry name" value="GLUTAMINE AMIDOTRANSFERASE"/>
    <property type="match status" value="1"/>
</dbReference>
<dbReference type="Pfam" id="PF13230">
    <property type="entry name" value="GATase_4"/>
    <property type="match status" value="1"/>
</dbReference>
<dbReference type="GO" id="GO:0016740">
    <property type="term" value="F:transferase activity"/>
    <property type="evidence" value="ECO:0007669"/>
    <property type="project" value="UniProtKB-KW"/>
</dbReference>
<protein>
    <submittedName>
        <fullName evidence="2">Glutamine amidotransferase</fullName>
    </submittedName>
</protein>
<gene>
    <name evidence="2" type="ORF">SAMN03080603_00851</name>
</gene>
<dbReference type="AlphaFoldDB" id="A0A1H3F3E8"/>
<accession>A0A1H3F3E8</accession>
<organism evidence="2 3">
    <name type="scientific">Acetomicrobium thermoterrenum DSM 13490</name>
    <dbReference type="NCBI Taxonomy" id="1120987"/>
    <lineage>
        <taxon>Bacteria</taxon>
        <taxon>Thermotogati</taxon>
        <taxon>Synergistota</taxon>
        <taxon>Synergistia</taxon>
        <taxon>Synergistales</taxon>
        <taxon>Acetomicrobiaceae</taxon>
        <taxon>Acetomicrobium</taxon>
    </lineage>
</organism>
<dbReference type="InterPro" id="IPR026869">
    <property type="entry name" value="EgtC-like"/>
</dbReference>
<dbReference type="InterPro" id="IPR029055">
    <property type="entry name" value="Ntn_hydrolases_N"/>
</dbReference>
<keyword evidence="3" id="KW-1185">Reference proteome</keyword>
<dbReference type="PANTHER" id="PTHR42824:SF1">
    <property type="entry name" value="GLUTAMINE AMIDOTRANSFERASE YAFJ-RELATED"/>
    <property type="match status" value="1"/>
</dbReference>
<keyword evidence="1 2" id="KW-0315">Glutamine amidotransferase</keyword>
<evidence type="ECO:0000256" key="1">
    <source>
        <dbReference type="ARBA" id="ARBA00022962"/>
    </source>
</evidence>
<proteinExistence type="predicted"/>